<dbReference type="EMBL" id="AP025523">
    <property type="protein sequence ID" value="BDE05061.1"/>
    <property type="molecule type" value="Genomic_DNA"/>
</dbReference>
<dbReference type="AlphaFoldDB" id="A0AAN1XV94"/>
<gene>
    <name evidence="2" type="primary">yegL</name>
    <name evidence="2" type="ORF">WPS_03370</name>
</gene>
<dbReference type="Proteomes" id="UP001317532">
    <property type="component" value="Chromosome"/>
</dbReference>
<name>A0AAN1XV94_UNVUL</name>
<dbReference type="SMART" id="SM00327">
    <property type="entry name" value="VWA"/>
    <property type="match status" value="1"/>
</dbReference>
<organism evidence="2 3">
    <name type="scientific">Vulcanimicrobium alpinum</name>
    <dbReference type="NCBI Taxonomy" id="3016050"/>
    <lineage>
        <taxon>Bacteria</taxon>
        <taxon>Bacillati</taxon>
        <taxon>Vulcanimicrobiota</taxon>
        <taxon>Vulcanimicrobiia</taxon>
        <taxon>Vulcanimicrobiales</taxon>
        <taxon>Vulcanimicrobiaceae</taxon>
        <taxon>Vulcanimicrobium</taxon>
    </lineage>
</organism>
<reference evidence="2 3" key="1">
    <citation type="journal article" date="2022" name="ISME Commun">
        <title>Vulcanimicrobium alpinus gen. nov. sp. nov., the first cultivated representative of the candidate phylum 'Eremiobacterota', is a metabolically versatile aerobic anoxygenic phototroph.</title>
        <authorList>
            <person name="Yabe S."/>
            <person name="Muto K."/>
            <person name="Abe K."/>
            <person name="Yokota A."/>
            <person name="Staudigel H."/>
            <person name="Tebo B.M."/>
        </authorList>
    </citation>
    <scope>NUCLEOTIDE SEQUENCE [LARGE SCALE GENOMIC DNA]</scope>
    <source>
        <strain evidence="2 3">WC8-2</strain>
    </source>
</reference>
<protein>
    <recommendedName>
        <fullName evidence="1">VWFA domain-containing protein</fullName>
    </recommendedName>
</protein>
<dbReference type="RefSeq" id="WP_317996128.1">
    <property type="nucleotide sequence ID" value="NZ_AP025523.1"/>
</dbReference>
<evidence type="ECO:0000259" key="1">
    <source>
        <dbReference type="PROSITE" id="PS50234"/>
    </source>
</evidence>
<dbReference type="Gene3D" id="3.40.50.410">
    <property type="entry name" value="von Willebrand factor, type A domain"/>
    <property type="match status" value="1"/>
</dbReference>
<dbReference type="Pfam" id="PF00092">
    <property type="entry name" value="VWA"/>
    <property type="match status" value="1"/>
</dbReference>
<sequence>MQQTTQTPYVDDAPVTTTGFSSVEFAENPEPRCACILLLDTSGSMQGEPIAQLTLGLRSFKDELAADPLASKRVEIAVVTFGDGAQLLADFADAGSFEPPALAAGGLTPMGAAIRDALGRLAARKESYRTNGIAYYRPWIFLITDGEPTDDYLAAAQEVRAGEERGAFSFYAVGVNNANMTKLAQIAPPKRPPVKLDGMRFRDLFVWLSKSMRTVSRSSVGDKVKLEPLGWTTTQT</sequence>
<proteinExistence type="predicted"/>
<dbReference type="InterPro" id="IPR011392">
    <property type="entry name" value="Tellurite-R_TerY"/>
</dbReference>
<evidence type="ECO:0000313" key="2">
    <source>
        <dbReference type="EMBL" id="BDE05061.1"/>
    </source>
</evidence>
<dbReference type="SUPFAM" id="SSF53300">
    <property type="entry name" value="vWA-like"/>
    <property type="match status" value="1"/>
</dbReference>
<evidence type="ECO:0000313" key="3">
    <source>
        <dbReference type="Proteomes" id="UP001317532"/>
    </source>
</evidence>
<accession>A0AAN1XV94</accession>
<dbReference type="InterPro" id="IPR002035">
    <property type="entry name" value="VWF_A"/>
</dbReference>
<dbReference type="InterPro" id="IPR036465">
    <property type="entry name" value="vWFA_dom_sf"/>
</dbReference>
<dbReference type="PROSITE" id="PS50234">
    <property type="entry name" value="VWFA"/>
    <property type="match status" value="1"/>
</dbReference>
<dbReference type="KEGG" id="vab:WPS_03370"/>
<keyword evidence="3" id="KW-1185">Reference proteome</keyword>
<feature type="domain" description="VWFA" evidence="1">
    <location>
        <begin position="34"/>
        <end position="224"/>
    </location>
</feature>
<dbReference type="PIRSF" id="PIRSF020634">
    <property type="entry name" value="TerY_vWA"/>
    <property type="match status" value="1"/>
</dbReference>